<gene>
    <name evidence="1" type="ORF">CK510_15930</name>
</gene>
<comment type="caution">
    <text evidence="1">The sequence shown here is derived from an EMBL/GenBank/DDBJ whole genome shotgun (WGS) entry which is preliminary data.</text>
</comment>
<dbReference type="OrthoDB" id="443082at2"/>
<protein>
    <submittedName>
        <fullName evidence="1">Uncharacterized protein</fullName>
    </submittedName>
</protein>
<dbReference type="AlphaFoldDB" id="A0A2A2TH96"/>
<accession>A0A2A2TH96</accession>
<dbReference type="RefSeq" id="WP_095722635.1">
    <property type="nucleotide sequence ID" value="NZ_NTFS01000174.1"/>
</dbReference>
<evidence type="ECO:0000313" key="1">
    <source>
        <dbReference type="EMBL" id="PAX53061.1"/>
    </source>
</evidence>
<organism evidence="1 2">
    <name type="scientific">Brunnivagina elsteri CCALA 953</name>
    <dbReference type="NCBI Taxonomy" id="987040"/>
    <lineage>
        <taxon>Bacteria</taxon>
        <taxon>Bacillati</taxon>
        <taxon>Cyanobacteriota</taxon>
        <taxon>Cyanophyceae</taxon>
        <taxon>Nostocales</taxon>
        <taxon>Calotrichaceae</taxon>
        <taxon>Brunnivagina</taxon>
    </lineage>
</organism>
<name>A0A2A2TH96_9CYAN</name>
<keyword evidence="2" id="KW-1185">Reference proteome</keyword>
<dbReference type="Proteomes" id="UP000218238">
    <property type="component" value="Unassembled WGS sequence"/>
</dbReference>
<proteinExistence type="predicted"/>
<evidence type="ECO:0000313" key="2">
    <source>
        <dbReference type="Proteomes" id="UP000218238"/>
    </source>
</evidence>
<reference evidence="1 2" key="1">
    <citation type="submission" date="2017-08" db="EMBL/GenBank/DDBJ databases">
        <title>Draft genome sequence of filamentous cyanobacterium Calothrix elsteri CCALA 953.</title>
        <authorList>
            <person name="Gagunashvili A.N."/>
            <person name="Elster J."/>
            <person name="Andresson O.S."/>
        </authorList>
    </citation>
    <scope>NUCLEOTIDE SEQUENCE [LARGE SCALE GENOMIC DNA]</scope>
    <source>
        <strain evidence="1 2">CCALA 953</strain>
    </source>
</reference>
<dbReference type="EMBL" id="NTFS01000174">
    <property type="protein sequence ID" value="PAX53061.1"/>
    <property type="molecule type" value="Genomic_DNA"/>
</dbReference>
<sequence length="418" mass="47435">MLFQFAPAIQAGINSGALEVVQNQVTGQLLGLARDKVTGQFIAHAVGVVGGANPLFAPVQMAMGGLQIAQTHIGFQKTYKILDTLQNSVGVLQSTTALIGVGTFAGLALSAVNLHQTLKLKEDVKQLRLEVKNGFIDMKKAFKEHNIEIAQHIENLANDIEFKQHRTILIYAYGHFIEAINWLKNSLQLQNLSDRNTSLSNIEGMLRKSLADYNNPELYNNTCAAAKLRRMECAQAIEQTITLTYQLRGEYDVVCDRLSNLQQKIRYHSIELVDSCQSEEELDFLFPELQRIHNHDLAVLDSWQNAVDWQRSLSPNELKLLENIDPNGSEIIINPDFDIDDIPSEIIHYEKLKQESHFESLRQQLKFMVEPNSRREHEQYISHQATELGYKALAPCNWEKIPDVTVANLYCYFKEKQT</sequence>